<protein>
    <submittedName>
        <fullName evidence="1">Uncharacterized protein</fullName>
    </submittedName>
</protein>
<evidence type="ECO:0000313" key="1">
    <source>
        <dbReference type="EMBL" id="UPL48529.1"/>
    </source>
</evidence>
<dbReference type="RefSeq" id="WP_247974937.1">
    <property type="nucleotide sequence ID" value="NZ_CP095848.1"/>
</dbReference>
<organism evidence="1 2">
    <name type="scientific">Hymenobacter sublimis</name>
    <dbReference type="NCBI Taxonomy" id="2933777"/>
    <lineage>
        <taxon>Bacteria</taxon>
        <taxon>Pseudomonadati</taxon>
        <taxon>Bacteroidota</taxon>
        <taxon>Cytophagia</taxon>
        <taxon>Cytophagales</taxon>
        <taxon>Hymenobacteraceae</taxon>
        <taxon>Hymenobacter</taxon>
    </lineage>
</organism>
<proteinExistence type="predicted"/>
<sequence>MRQVDQDYQEAVDFQAVQLLRKEASNLRTMPNYGGFELTIAGRLVKGGWWHYTFLDGTHHVYFQLTRRVWLILYKTYLSGIKVLPDNTVCPLSDEEVATYD</sequence>
<dbReference type="Proteomes" id="UP000829647">
    <property type="component" value="Chromosome"/>
</dbReference>
<reference evidence="1 2" key="1">
    <citation type="submission" date="2022-04" db="EMBL/GenBank/DDBJ databases">
        <title>Hymenobacter sp. isolated from the air.</title>
        <authorList>
            <person name="Won M."/>
            <person name="Lee C.-M."/>
            <person name="Woen H.-Y."/>
            <person name="Kwon S.-W."/>
        </authorList>
    </citation>
    <scope>NUCLEOTIDE SEQUENCE [LARGE SCALE GENOMIC DNA]</scope>
    <source>
        <strain evidence="2">5516 S-25</strain>
    </source>
</reference>
<accession>A0ABY4J9N4</accession>
<keyword evidence="2" id="KW-1185">Reference proteome</keyword>
<evidence type="ECO:0000313" key="2">
    <source>
        <dbReference type="Proteomes" id="UP000829647"/>
    </source>
</evidence>
<name>A0ABY4J9N4_9BACT</name>
<dbReference type="EMBL" id="CP095848">
    <property type="protein sequence ID" value="UPL48529.1"/>
    <property type="molecule type" value="Genomic_DNA"/>
</dbReference>
<gene>
    <name evidence="1" type="ORF">MWH26_15215</name>
</gene>